<dbReference type="PANTHER" id="PTHR35896">
    <property type="entry name" value="IG-LIKE DOMAIN-CONTAINING PROTEIN"/>
    <property type="match status" value="1"/>
</dbReference>
<dbReference type="AlphaFoldDB" id="A0A8H2ZN54"/>
<dbReference type="InterPro" id="IPR053008">
    <property type="entry name" value="Phomopsin_biosynth_assoc"/>
</dbReference>
<evidence type="ECO:0000313" key="3">
    <source>
        <dbReference type="Proteomes" id="UP000624404"/>
    </source>
</evidence>
<dbReference type="Proteomes" id="UP000624404">
    <property type="component" value="Unassembled WGS sequence"/>
</dbReference>
<dbReference type="OrthoDB" id="3501153at2759"/>
<keyword evidence="3" id="KW-1185">Reference proteome</keyword>
<sequence>MGPSCSPLSSELDHEETLLEEYGKTPFNQRQRPKDPTISRYNALAIEICRLMIAVLFFAIIVLLSMVLTMARGASSHAGGLCPEALQQADLVHLGVSHHSHDSQTELVWKDCGGSGEEARAKGCFFDVILVAWLQPECFDSELHEVYLSDHDYPFWLDRSLQTPMTLEEELERPVASRDWVLSFAHGLSFVWYALRTCEIIMAWKAEMTRS</sequence>
<keyword evidence="1" id="KW-0472">Membrane</keyword>
<gene>
    <name evidence="2" type="ORF">SCLTRI_LOCUS3913</name>
</gene>
<evidence type="ECO:0000313" key="2">
    <source>
        <dbReference type="EMBL" id="CAD6444121.1"/>
    </source>
</evidence>
<keyword evidence="1" id="KW-0812">Transmembrane</keyword>
<accession>A0A8H2ZN54</accession>
<feature type="transmembrane region" description="Helical" evidence="1">
    <location>
        <begin position="43"/>
        <end position="68"/>
    </location>
</feature>
<reference evidence="2" key="1">
    <citation type="submission" date="2020-10" db="EMBL/GenBank/DDBJ databases">
        <authorList>
            <person name="Kusch S."/>
        </authorList>
    </citation>
    <scope>NUCLEOTIDE SEQUENCE</scope>
    <source>
        <strain evidence="2">SwB9</strain>
    </source>
</reference>
<organism evidence="2 3">
    <name type="scientific">Sclerotinia trifoliorum</name>
    <dbReference type="NCBI Taxonomy" id="28548"/>
    <lineage>
        <taxon>Eukaryota</taxon>
        <taxon>Fungi</taxon>
        <taxon>Dikarya</taxon>
        <taxon>Ascomycota</taxon>
        <taxon>Pezizomycotina</taxon>
        <taxon>Leotiomycetes</taxon>
        <taxon>Helotiales</taxon>
        <taxon>Sclerotiniaceae</taxon>
        <taxon>Sclerotinia</taxon>
    </lineage>
</organism>
<protein>
    <submittedName>
        <fullName evidence="2">C1710061-06ce-4022-a898-04e316b96be2</fullName>
    </submittedName>
</protein>
<dbReference type="PANTHER" id="PTHR35896:SF3">
    <property type="entry name" value="MAJOR FACILITATOR SUPERFAMILY TRANSPORTER"/>
    <property type="match status" value="1"/>
</dbReference>
<comment type="caution">
    <text evidence="2">The sequence shown here is derived from an EMBL/GenBank/DDBJ whole genome shotgun (WGS) entry which is preliminary data.</text>
</comment>
<name>A0A8H2ZN54_9HELO</name>
<dbReference type="EMBL" id="CAJHIA010000011">
    <property type="protein sequence ID" value="CAD6444121.1"/>
    <property type="molecule type" value="Genomic_DNA"/>
</dbReference>
<evidence type="ECO:0000256" key="1">
    <source>
        <dbReference type="SAM" id="Phobius"/>
    </source>
</evidence>
<keyword evidence="1" id="KW-1133">Transmembrane helix</keyword>
<proteinExistence type="predicted"/>